<dbReference type="Proteomes" id="UP000485058">
    <property type="component" value="Unassembled WGS sequence"/>
</dbReference>
<evidence type="ECO:0000313" key="2">
    <source>
        <dbReference type="Proteomes" id="UP000485058"/>
    </source>
</evidence>
<dbReference type="AlphaFoldDB" id="A0A6A0AK67"/>
<protein>
    <submittedName>
        <fullName evidence="1">Uncharacterized protein</fullName>
    </submittedName>
</protein>
<feature type="non-terminal residue" evidence="1">
    <location>
        <position position="55"/>
    </location>
</feature>
<gene>
    <name evidence="1" type="ORF">HaLaN_31938</name>
</gene>
<comment type="caution">
    <text evidence="1">The sequence shown here is derived from an EMBL/GenBank/DDBJ whole genome shotgun (WGS) entry which is preliminary data.</text>
</comment>
<evidence type="ECO:0000313" key="1">
    <source>
        <dbReference type="EMBL" id="GFH32681.1"/>
    </source>
</evidence>
<keyword evidence="2" id="KW-1185">Reference proteome</keyword>
<feature type="non-terminal residue" evidence="1">
    <location>
        <position position="1"/>
    </location>
</feature>
<sequence length="55" mass="6371">SGAASDSCTEDLEVTRFELERLQLQVTRLKASRDKLLQQVDRQWEELDKLGAEHK</sequence>
<name>A0A6A0AK67_HAELA</name>
<dbReference type="EMBL" id="BLLF01006969">
    <property type="protein sequence ID" value="GFH32681.1"/>
    <property type="molecule type" value="Genomic_DNA"/>
</dbReference>
<reference evidence="1 2" key="1">
    <citation type="submission" date="2020-02" db="EMBL/GenBank/DDBJ databases">
        <title>Draft genome sequence of Haematococcus lacustris strain NIES-144.</title>
        <authorList>
            <person name="Morimoto D."/>
            <person name="Nakagawa S."/>
            <person name="Yoshida T."/>
            <person name="Sawayama S."/>
        </authorList>
    </citation>
    <scope>NUCLEOTIDE SEQUENCE [LARGE SCALE GENOMIC DNA]</scope>
    <source>
        <strain evidence="1 2">NIES-144</strain>
    </source>
</reference>
<organism evidence="1 2">
    <name type="scientific">Haematococcus lacustris</name>
    <name type="common">Green alga</name>
    <name type="synonym">Haematococcus pluvialis</name>
    <dbReference type="NCBI Taxonomy" id="44745"/>
    <lineage>
        <taxon>Eukaryota</taxon>
        <taxon>Viridiplantae</taxon>
        <taxon>Chlorophyta</taxon>
        <taxon>core chlorophytes</taxon>
        <taxon>Chlorophyceae</taxon>
        <taxon>CS clade</taxon>
        <taxon>Chlamydomonadales</taxon>
        <taxon>Haematococcaceae</taxon>
        <taxon>Haematococcus</taxon>
    </lineage>
</organism>
<proteinExistence type="predicted"/>
<accession>A0A6A0AK67</accession>